<dbReference type="Proteomes" id="UP000427906">
    <property type="component" value="Chromosome"/>
</dbReference>
<dbReference type="RefSeq" id="WP_155317480.1">
    <property type="nucleotide sequence ID" value="NZ_AP021874.1"/>
</dbReference>
<protein>
    <recommendedName>
        <fullName evidence="1">ACT domain-containing protein</fullName>
    </recommendedName>
</protein>
<keyword evidence="3" id="KW-1185">Reference proteome</keyword>
<dbReference type="SUPFAM" id="SSF55021">
    <property type="entry name" value="ACT-like"/>
    <property type="match status" value="2"/>
</dbReference>
<dbReference type="KEGG" id="dalk:DSCA_33680"/>
<evidence type="ECO:0000313" key="3">
    <source>
        <dbReference type="Proteomes" id="UP000427906"/>
    </source>
</evidence>
<evidence type="ECO:0000313" key="2">
    <source>
        <dbReference type="EMBL" id="BBO69438.1"/>
    </source>
</evidence>
<dbReference type="InterPro" id="IPR045865">
    <property type="entry name" value="ACT-like_dom_sf"/>
</dbReference>
<dbReference type="Pfam" id="PF19571">
    <property type="entry name" value="ACT_8"/>
    <property type="match status" value="1"/>
</dbReference>
<dbReference type="EMBL" id="AP021874">
    <property type="protein sequence ID" value="BBO69438.1"/>
    <property type="molecule type" value="Genomic_DNA"/>
</dbReference>
<dbReference type="PANTHER" id="PTHR40099">
    <property type="entry name" value="ACETOLACTATE SYNTHASE, SMALL SUBUNIT"/>
    <property type="match status" value="1"/>
</dbReference>
<name>A0A5K7YKT7_9BACT</name>
<reference evidence="2 3" key="1">
    <citation type="submission" date="2019-11" db="EMBL/GenBank/DDBJ databases">
        <title>Comparative genomics of hydrocarbon-degrading Desulfosarcina strains.</title>
        <authorList>
            <person name="Watanabe M."/>
            <person name="Kojima H."/>
            <person name="Fukui M."/>
        </authorList>
    </citation>
    <scope>NUCLEOTIDE SEQUENCE [LARGE SCALE GENOMIC DNA]</scope>
    <source>
        <strain evidence="2 3">PL12</strain>
    </source>
</reference>
<gene>
    <name evidence="2" type="ORF">DSCA_33680</name>
</gene>
<evidence type="ECO:0000259" key="1">
    <source>
        <dbReference type="Pfam" id="PF19571"/>
    </source>
</evidence>
<dbReference type="OrthoDB" id="5419692at2"/>
<dbReference type="AlphaFoldDB" id="A0A5K7YKT7"/>
<sequence>MVRTEISLFLKNEPGELGRLATLMGQAGINIDALTIQDASAYVLELFKARGKSLKRIASAASYNSMRKDSAQFALIRLLAEDGKTNAAIDLLSQHDYTFDIMPVIAVQLDNNPGELARLSTKFGEEGININYVYGSVAGPDAKCLFVFCPEDIDLASKIFTKDKADG</sequence>
<dbReference type="InterPro" id="IPR045739">
    <property type="entry name" value="ACT_dom_pair"/>
</dbReference>
<dbReference type="PANTHER" id="PTHR40099:SF1">
    <property type="entry name" value="ACETOLACTATE SYNTHASE, SMALL SUBUNIT"/>
    <property type="match status" value="1"/>
</dbReference>
<organism evidence="2 3">
    <name type="scientific">Desulfosarcina alkanivorans</name>
    <dbReference type="NCBI Taxonomy" id="571177"/>
    <lineage>
        <taxon>Bacteria</taxon>
        <taxon>Pseudomonadati</taxon>
        <taxon>Thermodesulfobacteriota</taxon>
        <taxon>Desulfobacteria</taxon>
        <taxon>Desulfobacterales</taxon>
        <taxon>Desulfosarcinaceae</taxon>
        <taxon>Desulfosarcina</taxon>
    </lineage>
</organism>
<accession>A0A5K7YKT7</accession>
<feature type="domain" description="ACT" evidence="1">
    <location>
        <begin position="65"/>
        <end position="161"/>
    </location>
</feature>
<dbReference type="Gene3D" id="3.30.2130.10">
    <property type="entry name" value="VC0802-like"/>
    <property type="match status" value="2"/>
</dbReference>
<proteinExistence type="predicted"/>